<dbReference type="SUPFAM" id="SSF54814">
    <property type="entry name" value="Prokaryotic type KH domain (KH-domain type II)"/>
    <property type="match status" value="1"/>
</dbReference>
<dbReference type="NCBIfam" id="TIGR01009">
    <property type="entry name" value="rpsC_bact"/>
    <property type="match status" value="1"/>
</dbReference>
<gene>
    <name evidence="7 11" type="primary">rps3</name>
</gene>
<dbReference type="InterPro" id="IPR057258">
    <property type="entry name" value="Ribosomal_uS3"/>
</dbReference>
<dbReference type="AlphaFoldDB" id="A0A1C6ZVV1"/>
<dbReference type="InterPro" id="IPR018280">
    <property type="entry name" value="Ribosomal_uS3_CS"/>
</dbReference>
<geneLocation type="chloroplast" evidence="11"/>
<comment type="similarity">
    <text evidence="1 7 8">Belongs to the universal ribosomal protein uS3 family.</text>
</comment>
<evidence type="ECO:0000256" key="4">
    <source>
        <dbReference type="ARBA" id="ARBA00022980"/>
    </source>
</evidence>
<reference evidence="11" key="1">
    <citation type="submission" date="2016-11" db="EMBL/GenBank/DDBJ databases">
        <title>The chloroplast genome sequences of Ophioglossaceae.</title>
        <authorList>
            <person name="Kim H.T."/>
            <person name="Kim K.-J."/>
        </authorList>
    </citation>
    <scope>NUCLEOTIDE SEQUENCE</scope>
</reference>
<dbReference type="EMBL" id="KM817788">
    <property type="protein sequence ID" value="AJB98499.1"/>
    <property type="molecule type" value="Genomic_DNA"/>
</dbReference>
<dbReference type="CDD" id="cd02412">
    <property type="entry name" value="KH-II_30S_S3"/>
    <property type="match status" value="1"/>
</dbReference>
<dbReference type="InterPro" id="IPR001351">
    <property type="entry name" value="Ribosomal_uS3_C"/>
</dbReference>
<protein>
    <recommendedName>
        <fullName evidence="6 7">Small ribosomal subunit protein uS3c</fullName>
    </recommendedName>
</protein>
<evidence type="ECO:0000256" key="9">
    <source>
        <dbReference type="RuleBase" id="RU003626"/>
    </source>
</evidence>
<evidence type="ECO:0000256" key="6">
    <source>
        <dbReference type="ARBA" id="ARBA00035154"/>
    </source>
</evidence>
<dbReference type="Gene3D" id="3.30.1140.32">
    <property type="entry name" value="Ribosomal protein S3, C-terminal domain"/>
    <property type="match status" value="1"/>
</dbReference>
<keyword evidence="9 11" id="KW-0150">Chloroplast</keyword>
<dbReference type="GO" id="GO:0019843">
    <property type="term" value="F:rRNA binding"/>
    <property type="evidence" value="ECO:0007669"/>
    <property type="project" value="UniProtKB-UniRule"/>
</dbReference>
<dbReference type="InterPro" id="IPR015946">
    <property type="entry name" value="KH_dom-like_a/b"/>
</dbReference>
<evidence type="ECO:0000256" key="7">
    <source>
        <dbReference type="HAMAP-Rule" id="MF_01309"/>
    </source>
</evidence>
<accession>A0A1C6ZVV1</accession>
<dbReference type="InterPro" id="IPR004044">
    <property type="entry name" value="KH_dom_type_2"/>
</dbReference>
<dbReference type="Gene3D" id="3.30.300.20">
    <property type="match status" value="1"/>
</dbReference>
<dbReference type="InterPro" id="IPR036419">
    <property type="entry name" value="Ribosomal_S3_C_sf"/>
</dbReference>
<dbReference type="InterPro" id="IPR005704">
    <property type="entry name" value="Ribosomal_uS3_bac-typ"/>
</dbReference>
<dbReference type="GO" id="GO:0006412">
    <property type="term" value="P:translation"/>
    <property type="evidence" value="ECO:0007669"/>
    <property type="project" value="UniProtKB-UniRule"/>
</dbReference>
<dbReference type="Pfam" id="PF00189">
    <property type="entry name" value="Ribosomal_S3_C"/>
    <property type="match status" value="1"/>
</dbReference>
<dbReference type="GO" id="GO:0009507">
    <property type="term" value="C:chloroplast"/>
    <property type="evidence" value="ECO:0007669"/>
    <property type="project" value="UniProtKB-SubCell"/>
</dbReference>
<organism evidence="11">
    <name type="scientific">Helminthostachys zeylanica</name>
    <name type="common">Flowering fern</name>
    <name type="synonym">Osmunda zeylanica</name>
    <dbReference type="NCBI Taxonomy" id="41913"/>
    <lineage>
        <taxon>Eukaryota</taxon>
        <taxon>Viridiplantae</taxon>
        <taxon>Streptophyta</taxon>
        <taxon>Embryophyta</taxon>
        <taxon>Tracheophyta</taxon>
        <taxon>Polypodiopsida</taxon>
        <taxon>Ophioglossidae</taxon>
        <taxon>Ophioglossales</taxon>
        <taxon>Ophioglossaceae</taxon>
        <taxon>Helminthostachyoideae</taxon>
        <taxon>Helminthostachys</taxon>
    </lineage>
</organism>
<keyword evidence="9 11" id="KW-0934">Plastid</keyword>
<dbReference type="GO" id="GO:0003735">
    <property type="term" value="F:structural constituent of ribosome"/>
    <property type="evidence" value="ECO:0007669"/>
    <property type="project" value="InterPro"/>
</dbReference>
<evidence type="ECO:0000256" key="3">
    <source>
        <dbReference type="ARBA" id="ARBA00022884"/>
    </source>
</evidence>
<feature type="domain" description="KH type-2" evidence="10">
    <location>
        <begin position="47"/>
        <end position="118"/>
    </location>
</feature>
<dbReference type="PANTHER" id="PTHR11760">
    <property type="entry name" value="30S/40S RIBOSOMAL PROTEIN S3"/>
    <property type="match status" value="1"/>
</dbReference>
<dbReference type="PANTHER" id="PTHR11760:SF19">
    <property type="entry name" value="SMALL RIBOSOMAL SUBUNIT PROTEIN US3C"/>
    <property type="match status" value="1"/>
</dbReference>
<sequence length="218" mass="25217">MGQKIHPLGFRLGTTQNHYSHWFARPRDYSKYLGEDRIIRDCIDEYIRGNIRNSFGYGGIGRIEIQRKTDLIRVEIHTGFPDLFMEDQGLGIEQLKANMQNALNCKDQKLHLTLKEIEKPYGEPKILAEHIALQLEDRVAFRRAMRKAIELAEKGSNKGIKIQISGRLDGNEIARAEWAREGRVPSQTIRARINYCCYPARTIYGVLGIKVWIFQDDE</sequence>
<evidence type="ECO:0000256" key="1">
    <source>
        <dbReference type="ARBA" id="ARBA00010761"/>
    </source>
</evidence>
<keyword evidence="5 7" id="KW-0687">Ribonucleoprotein</keyword>
<name>A0A1C6ZVV1_HELZY</name>
<evidence type="ECO:0000256" key="5">
    <source>
        <dbReference type="ARBA" id="ARBA00023274"/>
    </source>
</evidence>
<dbReference type="GO" id="GO:0022627">
    <property type="term" value="C:cytosolic small ribosomal subunit"/>
    <property type="evidence" value="ECO:0007669"/>
    <property type="project" value="TreeGrafter"/>
</dbReference>
<keyword evidence="2 7" id="KW-0699">rRNA-binding</keyword>
<evidence type="ECO:0000313" key="11">
    <source>
        <dbReference type="EMBL" id="AJB98499.1"/>
    </source>
</evidence>
<comment type="subcellular location">
    <subcellularLocation>
        <location evidence="7 9">Plastid</location>
        <location evidence="7 9">Chloroplast</location>
    </subcellularLocation>
</comment>
<dbReference type="SUPFAM" id="SSF54821">
    <property type="entry name" value="Ribosomal protein S3 C-terminal domain"/>
    <property type="match status" value="1"/>
</dbReference>
<dbReference type="InterPro" id="IPR009019">
    <property type="entry name" value="KH_sf_prok-type"/>
</dbReference>
<keyword evidence="3 7" id="KW-0694">RNA-binding</keyword>
<proteinExistence type="inferred from homology"/>
<dbReference type="PROSITE" id="PS50823">
    <property type="entry name" value="KH_TYPE_2"/>
    <property type="match status" value="1"/>
</dbReference>
<keyword evidence="4 7" id="KW-0689">Ribosomal protein</keyword>
<dbReference type="PROSITE" id="PS00548">
    <property type="entry name" value="RIBOSOMAL_S3"/>
    <property type="match status" value="1"/>
</dbReference>
<comment type="subunit">
    <text evidence="7 9">Part of the 30S ribosomal subunit.</text>
</comment>
<evidence type="ECO:0000259" key="10">
    <source>
        <dbReference type="PROSITE" id="PS50823"/>
    </source>
</evidence>
<dbReference type="HAMAP" id="MF_01309_B">
    <property type="entry name" value="Ribosomal_uS3_B"/>
    <property type="match status" value="1"/>
</dbReference>
<evidence type="ECO:0000256" key="2">
    <source>
        <dbReference type="ARBA" id="ARBA00022730"/>
    </source>
</evidence>
<evidence type="ECO:0000256" key="8">
    <source>
        <dbReference type="RuleBase" id="RU003624"/>
    </source>
</evidence>